<comment type="caution">
    <text evidence="9">The sequence shown here is derived from an EMBL/GenBank/DDBJ whole genome shotgun (WGS) entry which is preliminary data.</text>
</comment>
<sequence length="448" mass="46976">MEQQTRELIYGLNDRPPLRETLFAALQHLLAIFVAIITPPLIISSALRFDLETTGFLVSMSLFVSGLATFIQCRRLGPLGTGLLCIQGTSFSFISPIIGAGMLGMAGGRMNVETALSYIFGACLVASVVEMAVSRLLPYTRKVITPLVSGIVVSLIGMCLIKAGINSCGGGQTAVDAGNFGSMSHLGMALLVLVSIIFFNRSSNRYLRMGSIVLGLVIGCVAAYALGMIDLSRLQGARAVNVPMPFKYGLNFDPGSIIALGLIYLVTAVEAFGDITANSLISGEPVEGPVFMKRAQGGILADGFNSMLAAVFNSFPNSIFAQNNGMIQLTGVASRYVGYFIAAALFVLGLFPVVGQLFSLIPDSVLGGATLLMFGTVAAAGIRIIAATKIDRKGVLVMAISFSLGLSVELVPNILDQMPAIIKSIFSSGITTGGLAAIVSNALIHIKD</sequence>
<evidence type="ECO:0000256" key="4">
    <source>
        <dbReference type="ARBA" id="ARBA00022475"/>
    </source>
</evidence>
<feature type="transmembrane region" description="Helical" evidence="8">
    <location>
        <begin position="394"/>
        <end position="415"/>
    </location>
</feature>
<dbReference type="Proteomes" id="UP001589688">
    <property type="component" value="Unassembled WGS sequence"/>
</dbReference>
<feature type="transmembrane region" description="Helical" evidence="8">
    <location>
        <begin position="364"/>
        <end position="382"/>
    </location>
</feature>
<feature type="transmembrane region" description="Helical" evidence="8">
    <location>
        <begin position="254"/>
        <end position="273"/>
    </location>
</feature>
<keyword evidence="4" id="KW-1003">Cell membrane</keyword>
<keyword evidence="7 8" id="KW-0472">Membrane</keyword>
<dbReference type="InterPro" id="IPR017588">
    <property type="entry name" value="UacT-like"/>
</dbReference>
<feature type="transmembrane region" description="Helical" evidence="8">
    <location>
        <begin position="206"/>
        <end position="226"/>
    </location>
</feature>
<comment type="subcellular location">
    <subcellularLocation>
        <location evidence="1">Cell membrane</location>
        <topology evidence="1">Multi-pass membrane protein</topology>
    </subcellularLocation>
</comment>
<feature type="transmembrane region" description="Helical" evidence="8">
    <location>
        <begin position="54"/>
        <end position="71"/>
    </location>
</feature>
<keyword evidence="3" id="KW-0813">Transport</keyword>
<evidence type="ECO:0000256" key="5">
    <source>
        <dbReference type="ARBA" id="ARBA00022692"/>
    </source>
</evidence>
<keyword evidence="6 8" id="KW-1133">Transmembrane helix</keyword>
<reference evidence="9 10" key="1">
    <citation type="submission" date="2024-09" db="EMBL/GenBank/DDBJ databases">
        <authorList>
            <person name="Sun Q."/>
            <person name="Mori K."/>
        </authorList>
    </citation>
    <scope>NUCLEOTIDE SEQUENCE [LARGE SCALE GENOMIC DNA]</scope>
    <source>
        <strain evidence="9 10">ATCC 51272</strain>
    </source>
</reference>
<feature type="transmembrane region" description="Helical" evidence="8">
    <location>
        <begin position="83"/>
        <end position="103"/>
    </location>
</feature>
<comment type="similarity">
    <text evidence="2">Belongs to the nucleobase:cation symporter-2 (NCS2) (TC 2.A.40) family.</text>
</comment>
<evidence type="ECO:0000256" key="8">
    <source>
        <dbReference type="SAM" id="Phobius"/>
    </source>
</evidence>
<feature type="transmembrane region" description="Helical" evidence="8">
    <location>
        <begin position="336"/>
        <end position="358"/>
    </location>
</feature>
<evidence type="ECO:0000313" key="9">
    <source>
        <dbReference type="EMBL" id="MFB9896589.1"/>
    </source>
</evidence>
<feature type="transmembrane region" description="Helical" evidence="8">
    <location>
        <begin position="421"/>
        <end position="444"/>
    </location>
</feature>
<dbReference type="Pfam" id="PF00860">
    <property type="entry name" value="Xan_ur_permease"/>
    <property type="match status" value="1"/>
</dbReference>
<accession>A0ABV5ZIZ2</accession>
<dbReference type="InterPro" id="IPR006042">
    <property type="entry name" value="Xan_ur_permease"/>
</dbReference>
<feature type="transmembrane region" description="Helical" evidence="8">
    <location>
        <begin position="115"/>
        <end position="137"/>
    </location>
</feature>
<evidence type="ECO:0000256" key="1">
    <source>
        <dbReference type="ARBA" id="ARBA00004651"/>
    </source>
</evidence>
<organism evidence="9 10">
    <name type="scientific">Hallella seregens ATCC 51272</name>
    <dbReference type="NCBI Taxonomy" id="1336250"/>
    <lineage>
        <taxon>Bacteria</taxon>
        <taxon>Pseudomonadati</taxon>
        <taxon>Bacteroidota</taxon>
        <taxon>Bacteroidia</taxon>
        <taxon>Bacteroidales</taxon>
        <taxon>Prevotellaceae</taxon>
        <taxon>Hallella</taxon>
    </lineage>
</organism>
<proteinExistence type="inferred from homology"/>
<evidence type="ECO:0000313" key="10">
    <source>
        <dbReference type="Proteomes" id="UP001589688"/>
    </source>
</evidence>
<dbReference type="EMBL" id="JBHLZF010000001">
    <property type="protein sequence ID" value="MFB9896589.1"/>
    <property type="molecule type" value="Genomic_DNA"/>
</dbReference>
<dbReference type="PANTHER" id="PTHR42810:SF2">
    <property type="entry name" value="PURINE PERMEASE C1399.01C-RELATED"/>
    <property type="match status" value="1"/>
</dbReference>
<keyword evidence="10" id="KW-1185">Reference proteome</keyword>
<dbReference type="NCBIfam" id="TIGR00801">
    <property type="entry name" value="ncs2"/>
    <property type="match status" value="1"/>
</dbReference>
<evidence type="ECO:0000256" key="7">
    <source>
        <dbReference type="ARBA" id="ARBA00023136"/>
    </source>
</evidence>
<name>A0ABV5ZIZ2_9BACT</name>
<dbReference type="InterPro" id="IPR006043">
    <property type="entry name" value="NCS2"/>
</dbReference>
<protein>
    <submittedName>
        <fullName evidence="9">Nucleobase:cation symporter-2 family protein</fullName>
    </submittedName>
</protein>
<evidence type="ECO:0000256" key="6">
    <source>
        <dbReference type="ARBA" id="ARBA00022989"/>
    </source>
</evidence>
<dbReference type="NCBIfam" id="NF037981">
    <property type="entry name" value="NCS2_1"/>
    <property type="match status" value="1"/>
</dbReference>
<dbReference type="NCBIfam" id="TIGR03173">
    <property type="entry name" value="pbuX"/>
    <property type="match status" value="1"/>
</dbReference>
<gene>
    <name evidence="9" type="ORF">ACFFK8_01800</name>
</gene>
<dbReference type="PANTHER" id="PTHR42810">
    <property type="entry name" value="PURINE PERMEASE C1399.01C-RELATED"/>
    <property type="match status" value="1"/>
</dbReference>
<feature type="transmembrane region" description="Helical" evidence="8">
    <location>
        <begin position="144"/>
        <end position="165"/>
    </location>
</feature>
<dbReference type="RefSeq" id="WP_027952662.1">
    <property type="nucleotide sequence ID" value="NZ_JADU01000027.1"/>
</dbReference>
<keyword evidence="5 8" id="KW-0812">Transmembrane</keyword>
<evidence type="ECO:0000256" key="2">
    <source>
        <dbReference type="ARBA" id="ARBA00008821"/>
    </source>
</evidence>
<feature type="transmembrane region" description="Helical" evidence="8">
    <location>
        <begin position="21"/>
        <end position="42"/>
    </location>
</feature>
<evidence type="ECO:0000256" key="3">
    <source>
        <dbReference type="ARBA" id="ARBA00022448"/>
    </source>
</evidence>
<feature type="transmembrane region" description="Helical" evidence="8">
    <location>
        <begin position="177"/>
        <end position="199"/>
    </location>
</feature>
<dbReference type="PROSITE" id="PS01116">
    <property type="entry name" value="XANTH_URACIL_PERMASE"/>
    <property type="match status" value="1"/>
</dbReference>